<evidence type="ECO:0000313" key="1">
    <source>
        <dbReference type="EMBL" id="MCD7460957.1"/>
    </source>
</evidence>
<gene>
    <name evidence="1" type="ORF">HAX54_044907</name>
</gene>
<accession>A0ABS8SPX6</accession>
<name>A0ABS8SPX6_DATST</name>
<sequence>MSERNQAIFETVSRRKLLQQDDDDQVLVSDIVILQLRGVPRRCTYTPEQFYRESVTYMAQSISCWQRCCNFPELQHVLMTPMPNQFNAITQLREERI</sequence>
<reference evidence="1 2" key="1">
    <citation type="journal article" date="2021" name="BMC Genomics">
        <title>Datura genome reveals duplications of psychoactive alkaloid biosynthetic genes and high mutation rate following tissue culture.</title>
        <authorList>
            <person name="Rajewski A."/>
            <person name="Carter-House D."/>
            <person name="Stajich J."/>
            <person name="Litt A."/>
        </authorList>
    </citation>
    <scope>NUCLEOTIDE SEQUENCE [LARGE SCALE GENOMIC DNA]</scope>
    <source>
        <strain evidence="1">AR-01</strain>
    </source>
</reference>
<keyword evidence="2" id="KW-1185">Reference proteome</keyword>
<dbReference type="EMBL" id="JACEIK010000690">
    <property type="protein sequence ID" value="MCD7460957.1"/>
    <property type="molecule type" value="Genomic_DNA"/>
</dbReference>
<evidence type="ECO:0000313" key="2">
    <source>
        <dbReference type="Proteomes" id="UP000823775"/>
    </source>
</evidence>
<organism evidence="1 2">
    <name type="scientific">Datura stramonium</name>
    <name type="common">Jimsonweed</name>
    <name type="synonym">Common thornapple</name>
    <dbReference type="NCBI Taxonomy" id="4076"/>
    <lineage>
        <taxon>Eukaryota</taxon>
        <taxon>Viridiplantae</taxon>
        <taxon>Streptophyta</taxon>
        <taxon>Embryophyta</taxon>
        <taxon>Tracheophyta</taxon>
        <taxon>Spermatophyta</taxon>
        <taxon>Magnoliopsida</taxon>
        <taxon>eudicotyledons</taxon>
        <taxon>Gunneridae</taxon>
        <taxon>Pentapetalae</taxon>
        <taxon>asterids</taxon>
        <taxon>lamiids</taxon>
        <taxon>Solanales</taxon>
        <taxon>Solanaceae</taxon>
        <taxon>Solanoideae</taxon>
        <taxon>Datureae</taxon>
        <taxon>Datura</taxon>
    </lineage>
</organism>
<protein>
    <submittedName>
        <fullName evidence="1">Uncharacterized protein</fullName>
    </submittedName>
</protein>
<proteinExistence type="predicted"/>
<comment type="caution">
    <text evidence="1">The sequence shown here is derived from an EMBL/GenBank/DDBJ whole genome shotgun (WGS) entry which is preliminary data.</text>
</comment>
<dbReference type="Proteomes" id="UP000823775">
    <property type="component" value="Unassembled WGS sequence"/>
</dbReference>